<reference evidence="2 3" key="1">
    <citation type="journal article" date="2020" name="IScience">
        <title>Genome Sequencing of the Endangered Kingdonia uniflora (Circaeasteraceae, Ranunculales) Reveals Potential Mechanisms of Evolutionary Specialization.</title>
        <authorList>
            <person name="Sun Y."/>
            <person name="Deng T."/>
            <person name="Zhang A."/>
            <person name="Moore M.J."/>
            <person name="Landis J.B."/>
            <person name="Lin N."/>
            <person name="Zhang H."/>
            <person name="Zhang X."/>
            <person name="Huang J."/>
            <person name="Zhang X."/>
            <person name="Sun H."/>
            <person name="Wang H."/>
        </authorList>
    </citation>
    <scope>NUCLEOTIDE SEQUENCE [LARGE SCALE GENOMIC DNA]</scope>
    <source>
        <strain evidence="2">TB1705</strain>
        <tissue evidence="2">Leaf</tissue>
    </source>
</reference>
<comment type="caution">
    <text evidence="2">The sequence shown here is derived from an EMBL/GenBank/DDBJ whole genome shotgun (WGS) entry which is preliminary data.</text>
</comment>
<organism evidence="2 3">
    <name type="scientific">Kingdonia uniflora</name>
    <dbReference type="NCBI Taxonomy" id="39325"/>
    <lineage>
        <taxon>Eukaryota</taxon>
        <taxon>Viridiplantae</taxon>
        <taxon>Streptophyta</taxon>
        <taxon>Embryophyta</taxon>
        <taxon>Tracheophyta</taxon>
        <taxon>Spermatophyta</taxon>
        <taxon>Magnoliopsida</taxon>
        <taxon>Ranunculales</taxon>
        <taxon>Circaeasteraceae</taxon>
        <taxon>Kingdonia</taxon>
    </lineage>
</organism>
<keyword evidence="3" id="KW-1185">Reference proteome</keyword>
<dbReference type="PRINTS" id="PR00837">
    <property type="entry name" value="V5TPXLIKE"/>
</dbReference>
<dbReference type="InterPro" id="IPR001283">
    <property type="entry name" value="CRISP-related"/>
</dbReference>
<dbReference type="AlphaFoldDB" id="A0A7J7KUP6"/>
<dbReference type="OrthoDB" id="337038at2759"/>
<dbReference type="Gene3D" id="3.40.33.10">
    <property type="entry name" value="CAP"/>
    <property type="match status" value="2"/>
</dbReference>
<dbReference type="InterPro" id="IPR014044">
    <property type="entry name" value="CAP_dom"/>
</dbReference>
<dbReference type="Proteomes" id="UP000541444">
    <property type="component" value="Unassembled WGS sequence"/>
</dbReference>
<dbReference type="Pfam" id="PF00188">
    <property type="entry name" value="CAP"/>
    <property type="match status" value="1"/>
</dbReference>
<protein>
    <recommendedName>
        <fullName evidence="1">SCP domain-containing protein</fullName>
    </recommendedName>
</protein>
<dbReference type="SUPFAM" id="SSF55797">
    <property type="entry name" value="PR-1-like"/>
    <property type="match status" value="1"/>
</dbReference>
<dbReference type="InterPro" id="IPR035940">
    <property type="entry name" value="CAP_sf"/>
</dbReference>
<evidence type="ECO:0000313" key="3">
    <source>
        <dbReference type="Proteomes" id="UP000541444"/>
    </source>
</evidence>
<dbReference type="SMART" id="SM00198">
    <property type="entry name" value="SCP"/>
    <property type="match status" value="1"/>
</dbReference>
<proteinExistence type="predicted"/>
<name>A0A7J7KUP6_9MAGN</name>
<feature type="domain" description="SCP" evidence="1">
    <location>
        <begin position="8"/>
        <end position="125"/>
    </location>
</feature>
<evidence type="ECO:0000259" key="1">
    <source>
        <dbReference type="SMART" id="SM00198"/>
    </source>
</evidence>
<dbReference type="EMBL" id="JACGCM010002892">
    <property type="protein sequence ID" value="KAF6134071.1"/>
    <property type="molecule type" value="Genomic_DNA"/>
</dbReference>
<sequence>MQLSHAQNTPQDFLNAHNTPRAQVGVSPMTWNTIVSAYAQNYANQRVSTCTLVHSGGPYVNLWMAEKITYKYNTNACATGKVCWHYYTQVVWHKSVSLGLHATTGEHSSFAVFILQETMSGNFLTKELLSSSSYRGSNKD</sequence>
<evidence type="ECO:0000313" key="2">
    <source>
        <dbReference type="EMBL" id="KAF6134071.1"/>
    </source>
</evidence>
<accession>A0A7J7KUP6</accession>
<gene>
    <name evidence="2" type="ORF">GIB67_005081</name>
</gene>
<dbReference type="PANTHER" id="PTHR10334">
    <property type="entry name" value="CYSTEINE-RICH SECRETORY PROTEIN-RELATED"/>
    <property type="match status" value="1"/>
</dbReference>